<evidence type="ECO:0000313" key="1">
    <source>
        <dbReference type="EMBL" id="CCH03068.1"/>
    </source>
</evidence>
<proteinExistence type="predicted"/>
<keyword evidence="2" id="KW-1185">Reference proteome</keyword>
<dbReference type="Proteomes" id="UP000011058">
    <property type="component" value="Chromosome"/>
</dbReference>
<dbReference type="EMBL" id="HE796683">
    <property type="protein sequence ID" value="CCH03068.1"/>
    <property type="molecule type" value="Genomic_DNA"/>
</dbReference>
<dbReference type="HOGENOM" id="CLU_1576365_0_0_10"/>
<sequence>MKGLIRLCYQKRIDAASTKPWDKAVFDDTHQEFYMQAQQYDPAGQYPTFRELLANVPNAEQLHYLTSRVAVGYLRQLEQIMPDVVNAFGKPCLPFTNFKFEIVASHVTQKEAHQIAIYFYSDPLTWFDTVADQLLLAIGDKRADWQAGSDISTELIALPPTTSIWSFQPYRPELH</sequence>
<protein>
    <submittedName>
        <fullName evidence="1">Uncharacterized protein</fullName>
    </submittedName>
</protein>
<dbReference type="STRING" id="1166018.FAES_5069"/>
<dbReference type="KEGG" id="fae:FAES_5069"/>
<gene>
    <name evidence="1" type="ORF">FAES_5069</name>
</gene>
<dbReference type="RefSeq" id="WP_015334167.1">
    <property type="nucleotide sequence ID" value="NC_020054.1"/>
</dbReference>
<accession>I0KG15</accession>
<dbReference type="eggNOG" id="ENOG50304Q2">
    <property type="taxonomic scope" value="Bacteria"/>
</dbReference>
<dbReference type="AlphaFoldDB" id="I0KG15"/>
<dbReference type="OrthoDB" id="793934at2"/>
<name>I0KG15_9BACT</name>
<organism evidence="1 2">
    <name type="scientific">Fibrella aestuarina BUZ 2</name>
    <dbReference type="NCBI Taxonomy" id="1166018"/>
    <lineage>
        <taxon>Bacteria</taxon>
        <taxon>Pseudomonadati</taxon>
        <taxon>Bacteroidota</taxon>
        <taxon>Cytophagia</taxon>
        <taxon>Cytophagales</taxon>
        <taxon>Spirosomataceae</taxon>
        <taxon>Fibrella</taxon>
    </lineage>
</organism>
<reference evidence="1 2" key="1">
    <citation type="journal article" date="2012" name="J. Bacteriol.">
        <title>Genome Sequence of Fibrella aestuarina BUZ 2T, a Filamentous Marine Bacterium.</title>
        <authorList>
            <person name="Filippini M."/>
            <person name="Qi W."/>
            <person name="Blom J."/>
            <person name="Goesmann A."/>
            <person name="Smits T.H."/>
            <person name="Bagheri H.C."/>
        </authorList>
    </citation>
    <scope>NUCLEOTIDE SEQUENCE [LARGE SCALE GENOMIC DNA]</scope>
    <source>
        <strain evidence="2">BUZ 2T</strain>
    </source>
</reference>
<evidence type="ECO:0000313" key="2">
    <source>
        <dbReference type="Proteomes" id="UP000011058"/>
    </source>
</evidence>